<dbReference type="Proteomes" id="UP000275078">
    <property type="component" value="Unassembled WGS sequence"/>
</dbReference>
<keyword evidence="4" id="KW-1185">Reference proteome</keyword>
<feature type="compositionally biased region" description="Polar residues" evidence="1">
    <location>
        <begin position="303"/>
        <end position="316"/>
    </location>
</feature>
<protein>
    <submittedName>
        <fullName evidence="3">Uncharacterized protein</fullName>
    </submittedName>
</protein>
<keyword evidence="2" id="KW-1133">Transmembrane helix</keyword>
<feature type="transmembrane region" description="Helical" evidence="2">
    <location>
        <begin position="729"/>
        <end position="749"/>
    </location>
</feature>
<evidence type="ECO:0000256" key="2">
    <source>
        <dbReference type="SAM" id="Phobius"/>
    </source>
</evidence>
<reference evidence="3 4" key="1">
    <citation type="journal article" date="2018" name="Nat. Ecol. Evol.">
        <title>Pezizomycetes genomes reveal the molecular basis of ectomycorrhizal truffle lifestyle.</title>
        <authorList>
            <person name="Murat C."/>
            <person name="Payen T."/>
            <person name="Noel B."/>
            <person name="Kuo A."/>
            <person name="Morin E."/>
            <person name="Chen J."/>
            <person name="Kohler A."/>
            <person name="Krizsan K."/>
            <person name="Balestrini R."/>
            <person name="Da Silva C."/>
            <person name="Montanini B."/>
            <person name="Hainaut M."/>
            <person name="Levati E."/>
            <person name="Barry K.W."/>
            <person name="Belfiori B."/>
            <person name="Cichocki N."/>
            <person name="Clum A."/>
            <person name="Dockter R.B."/>
            <person name="Fauchery L."/>
            <person name="Guy J."/>
            <person name="Iotti M."/>
            <person name="Le Tacon F."/>
            <person name="Lindquist E.A."/>
            <person name="Lipzen A."/>
            <person name="Malagnac F."/>
            <person name="Mello A."/>
            <person name="Molinier V."/>
            <person name="Miyauchi S."/>
            <person name="Poulain J."/>
            <person name="Riccioni C."/>
            <person name="Rubini A."/>
            <person name="Sitrit Y."/>
            <person name="Splivallo R."/>
            <person name="Traeger S."/>
            <person name="Wang M."/>
            <person name="Zifcakova L."/>
            <person name="Wipf D."/>
            <person name="Zambonelli A."/>
            <person name="Paolocci F."/>
            <person name="Nowrousian M."/>
            <person name="Ottonello S."/>
            <person name="Baldrian P."/>
            <person name="Spatafora J.W."/>
            <person name="Henrissat B."/>
            <person name="Nagy L.G."/>
            <person name="Aury J.M."/>
            <person name="Wincker P."/>
            <person name="Grigoriev I.V."/>
            <person name="Bonfante P."/>
            <person name="Martin F.M."/>
        </authorList>
    </citation>
    <scope>NUCLEOTIDE SEQUENCE [LARGE SCALE GENOMIC DNA]</scope>
    <source>
        <strain evidence="3 4">RN42</strain>
    </source>
</reference>
<feature type="transmembrane region" description="Helical" evidence="2">
    <location>
        <begin position="825"/>
        <end position="849"/>
    </location>
</feature>
<organism evidence="3 4">
    <name type="scientific">Ascobolus immersus RN42</name>
    <dbReference type="NCBI Taxonomy" id="1160509"/>
    <lineage>
        <taxon>Eukaryota</taxon>
        <taxon>Fungi</taxon>
        <taxon>Dikarya</taxon>
        <taxon>Ascomycota</taxon>
        <taxon>Pezizomycotina</taxon>
        <taxon>Pezizomycetes</taxon>
        <taxon>Pezizales</taxon>
        <taxon>Ascobolaceae</taxon>
        <taxon>Ascobolus</taxon>
    </lineage>
</organism>
<evidence type="ECO:0000313" key="4">
    <source>
        <dbReference type="Proteomes" id="UP000275078"/>
    </source>
</evidence>
<feature type="transmembrane region" description="Helical" evidence="2">
    <location>
        <begin position="665"/>
        <end position="683"/>
    </location>
</feature>
<evidence type="ECO:0000256" key="1">
    <source>
        <dbReference type="SAM" id="MobiDB-lite"/>
    </source>
</evidence>
<name>A0A3N4IKX8_ASCIM</name>
<feature type="region of interest" description="Disordered" evidence="1">
    <location>
        <begin position="299"/>
        <end position="337"/>
    </location>
</feature>
<proteinExistence type="predicted"/>
<gene>
    <name evidence="3" type="ORF">BJ508DRAFT_27750</name>
</gene>
<accession>A0A3N4IKX8</accession>
<sequence length="961" mass="109983">MVTTRNQERRKRSVGDDGQDQQRKRVKLTNPQQQGGELPVTPIRNSKLSPRRKRMPPNFTAARSQDDKTGGGMTVENRQQREKFEHVDDTSLLESTTSAQPRAFFASMLQAPVSDTEVGHNSTHQHAPLWNPDQIPPPLSVNQLPPPITTPIWDGFMIRERANNIYLRDMTTDALRLEYIGKLYTELAQVMVNIEHEYWYHMRPLSENPAQNIGIWNGPDAAQMQAGFLARVHQMIRLRSDKIHGAYYELCPLVILEDLERMELHEAVLTVEAHELNLQDHFRWVLDKEDIVTKEHGQIFTDAGTQSPPHQTTQDGPSERQEDIQEEQDEDSSKTTEEIDAELANALDECKEFDAGLRFAVTALGNFRTIPYPEDVKQAVQGWSQAYREEGYEIAKDEIRELLEGPPAGFVKMGVEQAADEFISSGKITCDRKREVDGKIAEIERTIANQLVDQLIQEERITGPREKEVRDFLEKYKYLPQFPTVNDGKQQEEYLKTYKDTLRDQMKEAFERDYRGTMQLLQRGIDLAGGWNTMTPEQYTPGEPEKDSKSVLGLIRIIGDVFLRVAGSYLFCALDVLTNTTLLIRVAAVAWCICAVFQLCFAPHTAIDDPHWIGLGPSINTFLNNPFLRRLNFPPDEATHTFLVWALQHVLIFISNLWTQTYLRLFLFFLSSHQLSLISYTLIRNSFLIGPDAWLSGSATRTYAFATCVAFSLGLSSFLFSTTLDWTNALQWAGILSLAIAAFGFTGVWGEAMGRAFQDGATDLEEVRRMDAENTFDPRYLENVDDKNLDKQEVDPKWIERRRARVEFERAKKREEMRIRRRWEVYMRFMFAGLAIGLMIGACAALSWYGLFGGENVFIRFLRGIFQLFLLSWDAVAAFWRHWCYVFTEVWYILGGAYIRLARLLGLPYVGRGGATGDFAGWVEGWWRGADIEVLARGTLLDQEPDAEAVLEVERFLVGRF</sequence>
<keyword evidence="2" id="KW-0812">Transmembrane</keyword>
<keyword evidence="2" id="KW-0472">Membrane</keyword>
<evidence type="ECO:0000313" key="3">
    <source>
        <dbReference type="EMBL" id="RPA84841.1"/>
    </source>
</evidence>
<feature type="region of interest" description="Disordered" evidence="1">
    <location>
        <begin position="1"/>
        <end position="74"/>
    </location>
</feature>
<dbReference type="EMBL" id="ML119657">
    <property type="protein sequence ID" value="RPA84841.1"/>
    <property type="molecule type" value="Genomic_DNA"/>
</dbReference>
<dbReference type="AlphaFoldDB" id="A0A3N4IKX8"/>
<feature type="transmembrane region" description="Helical" evidence="2">
    <location>
        <begin position="703"/>
        <end position="723"/>
    </location>
</feature>